<sequence>MSILFARSNLRIVAGRAVIALCVALWASAAMAVVEGETDTSPFTQSGGDWEGMNWDYVGSVNVGSAVAVGRRFMLTNRHFTTLPGHTVTVEGVDYTVEEAIDAPAFLGELPDLRLLKLTTPLPGYYSLYDGVFDGPNKDLIVVGTGYSGTINEIDSTWTWSTSTSREKRWGTNEFTKFVWKTSGDLKSFVIQVDFNFGDTAFEAGIAAGDSGGGYFFKDGGEWKLAALPAYVGNLSGSWPPYNISYGITMFLYADWIRETAVIPGDFNDDGFVNADDIDVLCDNLGDGDLDLDGDADADEDDLIYLIENLVELQDGSGRVGTKQGDFNLDGLVDGTDLAIMKTGFGQTGLGYAGGNANCDALVDATDLAILKANFGFIALAGGPVPEPATMGLLSLGGLALLRRRKK</sequence>
<accession>A0A0F9T4I2</accession>
<dbReference type="GO" id="GO:0000272">
    <property type="term" value="P:polysaccharide catabolic process"/>
    <property type="evidence" value="ECO:0007669"/>
    <property type="project" value="InterPro"/>
</dbReference>
<dbReference type="Pfam" id="PF07589">
    <property type="entry name" value="PEP-CTERM"/>
    <property type="match status" value="1"/>
</dbReference>
<dbReference type="InterPro" id="IPR009003">
    <property type="entry name" value="Peptidase_S1_PA"/>
</dbReference>
<dbReference type="InterPro" id="IPR018247">
    <property type="entry name" value="EF_Hand_1_Ca_BS"/>
</dbReference>
<dbReference type="NCBIfam" id="TIGR02595">
    <property type="entry name" value="PEP_CTERM"/>
    <property type="match status" value="1"/>
</dbReference>
<evidence type="ECO:0000313" key="2">
    <source>
        <dbReference type="EMBL" id="KKN43946.1"/>
    </source>
</evidence>
<organism evidence="2">
    <name type="scientific">marine sediment metagenome</name>
    <dbReference type="NCBI Taxonomy" id="412755"/>
    <lineage>
        <taxon>unclassified sequences</taxon>
        <taxon>metagenomes</taxon>
        <taxon>ecological metagenomes</taxon>
    </lineage>
</organism>
<proteinExistence type="predicted"/>
<dbReference type="InterPro" id="IPR013424">
    <property type="entry name" value="Ice-binding_C"/>
</dbReference>
<dbReference type="SUPFAM" id="SSF50494">
    <property type="entry name" value="Trypsin-like serine proteases"/>
    <property type="match status" value="1"/>
</dbReference>
<dbReference type="PROSITE" id="PS00018">
    <property type="entry name" value="EF_HAND_1"/>
    <property type="match status" value="1"/>
</dbReference>
<dbReference type="Gene3D" id="1.10.1330.10">
    <property type="entry name" value="Dockerin domain"/>
    <property type="match status" value="1"/>
</dbReference>
<dbReference type="InterPro" id="IPR036439">
    <property type="entry name" value="Dockerin_dom_sf"/>
</dbReference>
<gene>
    <name evidence="2" type="ORF">LCGC14_0698180</name>
</gene>
<evidence type="ECO:0000259" key="1">
    <source>
        <dbReference type="Pfam" id="PF07589"/>
    </source>
</evidence>
<dbReference type="EMBL" id="LAZR01001480">
    <property type="protein sequence ID" value="KKN43946.1"/>
    <property type="molecule type" value="Genomic_DNA"/>
</dbReference>
<reference evidence="2" key="1">
    <citation type="journal article" date="2015" name="Nature">
        <title>Complex archaea that bridge the gap between prokaryotes and eukaryotes.</title>
        <authorList>
            <person name="Spang A."/>
            <person name="Saw J.H."/>
            <person name="Jorgensen S.L."/>
            <person name="Zaremba-Niedzwiedzka K."/>
            <person name="Martijn J."/>
            <person name="Lind A.E."/>
            <person name="van Eijk R."/>
            <person name="Schleper C."/>
            <person name="Guy L."/>
            <person name="Ettema T.J."/>
        </authorList>
    </citation>
    <scope>NUCLEOTIDE SEQUENCE</scope>
</reference>
<name>A0A0F9T4I2_9ZZZZ</name>
<dbReference type="AlphaFoldDB" id="A0A0F9T4I2"/>
<dbReference type="SUPFAM" id="SSF63446">
    <property type="entry name" value="Type I dockerin domain"/>
    <property type="match status" value="1"/>
</dbReference>
<feature type="domain" description="Ice-binding protein C-terminal" evidence="1">
    <location>
        <begin position="384"/>
        <end position="406"/>
    </location>
</feature>
<comment type="caution">
    <text evidence="2">The sequence shown here is derived from an EMBL/GenBank/DDBJ whole genome shotgun (WGS) entry which is preliminary data.</text>
</comment>
<protein>
    <recommendedName>
        <fullName evidence="1">Ice-binding protein C-terminal domain-containing protein</fullName>
    </recommendedName>
</protein>